<feature type="region of interest" description="Disordered" evidence="1">
    <location>
        <begin position="1"/>
        <end position="27"/>
    </location>
</feature>
<dbReference type="VEuPathDB" id="VectorBase:ASIS012648"/>
<feature type="transmembrane region" description="Helical" evidence="2">
    <location>
        <begin position="37"/>
        <end position="57"/>
    </location>
</feature>
<dbReference type="EnsemblMetazoa" id="ASIC013960-RA">
    <property type="protein sequence ID" value="ASIC013960-PA"/>
    <property type="gene ID" value="ASIC013960"/>
</dbReference>
<gene>
    <name evidence="3" type="ORF">ZHAS_00013960</name>
</gene>
<evidence type="ECO:0000256" key="2">
    <source>
        <dbReference type="SAM" id="Phobius"/>
    </source>
</evidence>
<evidence type="ECO:0000313" key="4">
    <source>
        <dbReference type="EnsemblMetazoa" id="ASIC013960-PA"/>
    </source>
</evidence>
<dbReference type="AlphaFoldDB" id="A0A084W700"/>
<protein>
    <submittedName>
        <fullName evidence="3 4">Uncharacterized protein</fullName>
    </submittedName>
</protein>
<evidence type="ECO:0000313" key="5">
    <source>
        <dbReference type="Proteomes" id="UP000030765"/>
    </source>
</evidence>
<dbReference type="VEuPathDB" id="VectorBase:ASIC013960"/>
<accession>A0A084W700</accession>
<keyword evidence="2" id="KW-0812">Transmembrane</keyword>
<keyword evidence="2" id="KW-1133">Transmembrane helix</keyword>
<reference evidence="3 5" key="1">
    <citation type="journal article" date="2014" name="BMC Genomics">
        <title>Genome sequence of Anopheles sinensis provides insight into genetics basis of mosquito competence for malaria parasites.</title>
        <authorList>
            <person name="Zhou D."/>
            <person name="Zhang D."/>
            <person name="Ding G."/>
            <person name="Shi L."/>
            <person name="Hou Q."/>
            <person name="Ye Y."/>
            <person name="Xu Y."/>
            <person name="Zhou H."/>
            <person name="Xiong C."/>
            <person name="Li S."/>
            <person name="Yu J."/>
            <person name="Hong S."/>
            <person name="Yu X."/>
            <person name="Zou P."/>
            <person name="Chen C."/>
            <person name="Chang X."/>
            <person name="Wang W."/>
            <person name="Lv Y."/>
            <person name="Sun Y."/>
            <person name="Ma L."/>
            <person name="Shen B."/>
            <person name="Zhu C."/>
        </authorList>
    </citation>
    <scope>NUCLEOTIDE SEQUENCE [LARGE SCALE GENOMIC DNA]</scope>
</reference>
<sequence>MHEASGAGDIIKEPFSPCTVNDGPPGSGARARLLPSLVLALIITLIIVSIIAVVMIASQGGCQQDTTSGPDTSTVSMAHDSTCRLLRT</sequence>
<proteinExistence type="predicted"/>
<evidence type="ECO:0000313" key="3">
    <source>
        <dbReference type="EMBL" id="KFB45994.1"/>
    </source>
</evidence>
<reference evidence="4" key="2">
    <citation type="submission" date="2020-05" db="UniProtKB">
        <authorList>
            <consortium name="EnsemblMetazoa"/>
        </authorList>
    </citation>
    <scope>IDENTIFICATION</scope>
</reference>
<dbReference type="EMBL" id="KE525312">
    <property type="protein sequence ID" value="KFB45994.1"/>
    <property type="molecule type" value="Genomic_DNA"/>
</dbReference>
<dbReference type="Proteomes" id="UP000030765">
    <property type="component" value="Unassembled WGS sequence"/>
</dbReference>
<keyword evidence="2" id="KW-0472">Membrane</keyword>
<name>A0A084W700_ANOSI</name>
<organism evidence="3">
    <name type="scientific">Anopheles sinensis</name>
    <name type="common">Mosquito</name>
    <dbReference type="NCBI Taxonomy" id="74873"/>
    <lineage>
        <taxon>Eukaryota</taxon>
        <taxon>Metazoa</taxon>
        <taxon>Ecdysozoa</taxon>
        <taxon>Arthropoda</taxon>
        <taxon>Hexapoda</taxon>
        <taxon>Insecta</taxon>
        <taxon>Pterygota</taxon>
        <taxon>Neoptera</taxon>
        <taxon>Endopterygota</taxon>
        <taxon>Diptera</taxon>
        <taxon>Nematocera</taxon>
        <taxon>Culicoidea</taxon>
        <taxon>Culicidae</taxon>
        <taxon>Anophelinae</taxon>
        <taxon>Anopheles</taxon>
    </lineage>
</organism>
<dbReference type="EMBL" id="ATLV01021075">
    <property type="status" value="NOT_ANNOTATED_CDS"/>
    <property type="molecule type" value="Genomic_DNA"/>
</dbReference>
<keyword evidence="5" id="KW-1185">Reference proteome</keyword>
<evidence type="ECO:0000256" key="1">
    <source>
        <dbReference type="SAM" id="MobiDB-lite"/>
    </source>
</evidence>